<dbReference type="OrthoDB" id="9984778at2759"/>
<organism evidence="1 2">
    <name type="scientific">Meloidogyne enterolobii</name>
    <name type="common">Root-knot nematode worm</name>
    <name type="synonym">Meloidogyne mayaguensis</name>
    <dbReference type="NCBI Taxonomy" id="390850"/>
    <lineage>
        <taxon>Eukaryota</taxon>
        <taxon>Metazoa</taxon>
        <taxon>Ecdysozoa</taxon>
        <taxon>Nematoda</taxon>
        <taxon>Chromadorea</taxon>
        <taxon>Rhabditida</taxon>
        <taxon>Tylenchina</taxon>
        <taxon>Tylenchomorpha</taxon>
        <taxon>Tylenchoidea</taxon>
        <taxon>Meloidogynidae</taxon>
        <taxon>Meloidogyninae</taxon>
        <taxon>Meloidogyne</taxon>
    </lineage>
</organism>
<proteinExistence type="predicted"/>
<dbReference type="Proteomes" id="UP000580250">
    <property type="component" value="Unassembled WGS sequence"/>
</dbReference>
<dbReference type="AlphaFoldDB" id="A0A6V7W9Q0"/>
<evidence type="ECO:0000313" key="2">
    <source>
        <dbReference type="Proteomes" id="UP000580250"/>
    </source>
</evidence>
<name>A0A6V7W9Q0_MELEN</name>
<dbReference type="EMBL" id="CAJEWN010000455">
    <property type="protein sequence ID" value="CAD2183071.1"/>
    <property type="molecule type" value="Genomic_DNA"/>
</dbReference>
<accession>A0A6V7W9Q0</accession>
<protein>
    <submittedName>
        <fullName evidence="1">Uncharacterized protein</fullName>
    </submittedName>
</protein>
<evidence type="ECO:0000313" key="1">
    <source>
        <dbReference type="EMBL" id="CAD2183071.1"/>
    </source>
</evidence>
<reference evidence="1 2" key="1">
    <citation type="submission" date="2020-08" db="EMBL/GenBank/DDBJ databases">
        <authorList>
            <person name="Koutsovoulos G."/>
            <person name="Danchin GJ E."/>
        </authorList>
    </citation>
    <scope>NUCLEOTIDE SEQUENCE [LARGE SCALE GENOMIC DNA]</scope>
</reference>
<gene>
    <name evidence="1" type="ORF">MENT_LOCUS35334</name>
</gene>
<comment type="caution">
    <text evidence="1">The sequence shown here is derived from an EMBL/GenBank/DDBJ whole genome shotgun (WGS) entry which is preliminary data.</text>
</comment>
<sequence>MGKDYAVHCFAKLGKQNEENFLVEDIKTTPGKNYLILSQAFQDKLSQQSLCLANFLIETFGSEFIKAIAVPSYKHNEEVAILDHFKKLWENGYYVFRLKLKLTLNNRFILENYKKGTQEFEKIEKCYEHFNLRGIKKKNVVDDDKIFQHMWDHFDSEQYFLKEIPKCKIKRYLIFERKCLLLILSF</sequence>